<proteinExistence type="predicted"/>
<protein>
    <submittedName>
        <fullName evidence="3">Uncharacterized protein</fullName>
    </submittedName>
</protein>
<feature type="region of interest" description="Disordered" evidence="2">
    <location>
        <begin position="82"/>
        <end position="102"/>
    </location>
</feature>
<comment type="caution">
    <text evidence="3">The sequence shown here is derived from an EMBL/GenBank/DDBJ whole genome shotgun (WGS) entry which is preliminary data.</text>
</comment>
<feature type="coiled-coil region" evidence="1">
    <location>
        <begin position="252"/>
        <end position="279"/>
    </location>
</feature>
<keyword evidence="1" id="KW-0175">Coiled coil</keyword>
<sequence>MSTNVRSTSASLEEGTHSCSSSEQIKSSKRNIRGFLKGSSSHEFPRMDDQSVSIRALTTTRVLRSRKLKTIFVNTAASPIDADEEGRDDVRVNQPSSGQVESFHLRDQASVDPKVMGTGPTSFSSVGQTKVITKILSFLDLPLEVIVANDDLKSDFINATTLFQDQLSSSGANLGHRLEDFISKVYAADILSLESRQKDLNSIAENLKVLHYKFAKYSDAISQITSVLEQGRKSEQKMILRIKTPKDELPDAKTAESDLKKAQEACAAVEHKVERLNEIRDHLKLSLRRLV</sequence>
<evidence type="ECO:0000313" key="3">
    <source>
        <dbReference type="EMBL" id="MED6173492.1"/>
    </source>
</evidence>
<feature type="region of interest" description="Disordered" evidence="2">
    <location>
        <begin position="1"/>
        <end position="27"/>
    </location>
</feature>
<gene>
    <name evidence="3" type="ORF">PIB30_060008</name>
</gene>
<keyword evidence="4" id="KW-1185">Reference proteome</keyword>
<reference evidence="3 4" key="1">
    <citation type="journal article" date="2023" name="Plants (Basel)">
        <title>Bridging the Gap: Combining Genomics and Transcriptomics Approaches to Understand Stylosanthes scabra, an Orphan Legume from the Brazilian Caatinga.</title>
        <authorList>
            <person name="Ferreira-Neto J.R.C."/>
            <person name="da Silva M.D."/>
            <person name="Binneck E."/>
            <person name="de Melo N.F."/>
            <person name="da Silva R.H."/>
            <person name="de Melo A.L.T.M."/>
            <person name="Pandolfi V."/>
            <person name="Bustamante F.O."/>
            <person name="Brasileiro-Vidal A.C."/>
            <person name="Benko-Iseppon A.M."/>
        </authorList>
    </citation>
    <scope>NUCLEOTIDE SEQUENCE [LARGE SCALE GENOMIC DNA]</scope>
    <source>
        <tissue evidence="3">Leaves</tissue>
    </source>
</reference>
<feature type="compositionally biased region" description="Polar residues" evidence="2">
    <location>
        <begin position="1"/>
        <end position="11"/>
    </location>
</feature>
<dbReference type="EMBL" id="JASCZI010151559">
    <property type="protein sequence ID" value="MED6173492.1"/>
    <property type="molecule type" value="Genomic_DNA"/>
</dbReference>
<accession>A0ABU6VJD5</accession>
<organism evidence="3 4">
    <name type="scientific">Stylosanthes scabra</name>
    <dbReference type="NCBI Taxonomy" id="79078"/>
    <lineage>
        <taxon>Eukaryota</taxon>
        <taxon>Viridiplantae</taxon>
        <taxon>Streptophyta</taxon>
        <taxon>Embryophyta</taxon>
        <taxon>Tracheophyta</taxon>
        <taxon>Spermatophyta</taxon>
        <taxon>Magnoliopsida</taxon>
        <taxon>eudicotyledons</taxon>
        <taxon>Gunneridae</taxon>
        <taxon>Pentapetalae</taxon>
        <taxon>rosids</taxon>
        <taxon>fabids</taxon>
        <taxon>Fabales</taxon>
        <taxon>Fabaceae</taxon>
        <taxon>Papilionoideae</taxon>
        <taxon>50 kb inversion clade</taxon>
        <taxon>dalbergioids sensu lato</taxon>
        <taxon>Dalbergieae</taxon>
        <taxon>Pterocarpus clade</taxon>
        <taxon>Stylosanthes</taxon>
    </lineage>
</organism>
<name>A0ABU6VJD5_9FABA</name>
<dbReference type="Proteomes" id="UP001341840">
    <property type="component" value="Unassembled WGS sequence"/>
</dbReference>
<evidence type="ECO:0000256" key="1">
    <source>
        <dbReference type="SAM" id="Coils"/>
    </source>
</evidence>
<evidence type="ECO:0000256" key="2">
    <source>
        <dbReference type="SAM" id="MobiDB-lite"/>
    </source>
</evidence>
<evidence type="ECO:0000313" key="4">
    <source>
        <dbReference type="Proteomes" id="UP001341840"/>
    </source>
</evidence>